<comment type="caution">
    <text evidence="2">The sequence shown here is derived from an EMBL/GenBank/DDBJ whole genome shotgun (WGS) entry which is preliminary data.</text>
</comment>
<feature type="region of interest" description="Disordered" evidence="1">
    <location>
        <begin position="117"/>
        <end position="142"/>
    </location>
</feature>
<evidence type="ECO:0008006" key="4">
    <source>
        <dbReference type="Google" id="ProtNLM"/>
    </source>
</evidence>
<dbReference type="EMBL" id="JANPWB010000011">
    <property type="protein sequence ID" value="KAJ1129567.1"/>
    <property type="molecule type" value="Genomic_DNA"/>
</dbReference>
<organism evidence="2 3">
    <name type="scientific">Pleurodeles waltl</name>
    <name type="common">Iberian ribbed newt</name>
    <dbReference type="NCBI Taxonomy" id="8319"/>
    <lineage>
        <taxon>Eukaryota</taxon>
        <taxon>Metazoa</taxon>
        <taxon>Chordata</taxon>
        <taxon>Craniata</taxon>
        <taxon>Vertebrata</taxon>
        <taxon>Euteleostomi</taxon>
        <taxon>Amphibia</taxon>
        <taxon>Batrachia</taxon>
        <taxon>Caudata</taxon>
        <taxon>Salamandroidea</taxon>
        <taxon>Salamandridae</taxon>
        <taxon>Pleurodelinae</taxon>
        <taxon>Pleurodeles</taxon>
    </lineage>
</organism>
<proteinExistence type="predicted"/>
<reference evidence="2" key="1">
    <citation type="journal article" date="2022" name="bioRxiv">
        <title>Sequencing and chromosome-scale assembly of the giantPleurodeles waltlgenome.</title>
        <authorList>
            <person name="Brown T."/>
            <person name="Elewa A."/>
            <person name="Iarovenko S."/>
            <person name="Subramanian E."/>
            <person name="Araus A.J."/>
            <person name="Petzold A."/>
            <person name="Susuki M."/>
            <person name="Suzuki K.-i.T."/>
            <person name="Hayashi T."/>
            <person name="Toyoda A."/>
            <person name="Oliveira C."/>
            <person name="Osipova E."/>
            <person name="Leigh N.D."/>
            <person name="Simon A."/>
            <person name="Yun M.H."/>
        </authorList>
    </citation>
    <scope>NUCLEOTIDE SEQUENCE</scope>
    <source>
        <strain evidence="2">20211129_DDA</strain>
        <tissue evidence="2">Liver</tissue>
    </source>
</reference>
<keyword evidence="3" id="KW-1185">Reference proteome</keyword>
<accession>A0AAV7PMQ2</accession>
<gene>
    <name evidence="2" type="ORF">NDU88_007934</name>
</gene>
<protein>
    <recommendedName>
        <fullName evidence="4">Secreted protein</fullName>
    </recommendedName>
</protein>
<sequence length="159" mass="17460">MLLLGALCFSSASFRGKAARLGVLHDGCLDHAPCTIQFKHIEYGPRKYPESYDGAGALDGATRSGRRREVPPAPRRWRRCFWTAEGQAAQVETQTAPAREHGRLSLGIDERTLRESRWSGGLRRGRAPAVRSAVDPADGNSSREGSVVIERLRCCTGVR</sequence>
<dbReference type="AlphaFoldDB" id="A0AAV7PMQ2"/>
<evidence type="ECO:0000256" key="1">
    <source>
        <dbReference type="SAM" id="MobiDB-lite"/>
    </source>
</evidence>
<name>A0AAV7PMQ2_PLEWA</name>
<evidence type="ECO:0000313" key="2">
    <source>
        <dbReference type="EMBL" id="KAJ1129567.1"/>
    </source>
</evidence>
<dbReference type="Proteomes" id="UP001066276">
    <property type="component" value="Chromosome 7"/>
</dbReference>
<evidence type="ECO:0000313" key="3">
    <source>
        <dbReference type="Proteomes" id="UP001066276"/>
    </source>
</evidence>